<protein>
    <submittedName>
        <fullName evidence="2">Uncharacterized protein</fullName>
    </submittedName>
</protein>
<proteinExistence type="predicted"/>
<evidence type="ECO:0000313" key="2">
    <source>
        <dbReference type="WBParaSite" id="SVE_1671000.1"/>
    </source>
</evidence>
<dbReference type="WBParaSite" id="SVE_1671000.1">
    <property type="protein sequence ID" value="SVE_1671000.1"/>
    <property type="gene ID" value="SVE_1671000"/>
</dbReference>
<sequence length="87" mass="10054">MTLRNLRGVKELAKDNTKNVNLAFEINTAVKILNLLLKSVALDHDISYRKITFYYPLFILKDVEGKVKSSNPISIYTFYVSLDTQER</sequence>
<reference evidence="2" key="2">
    <citation type="submission" date="2015-08" db="UniProtKB">
        <authorList>
            <consortium name="WormBaseParasite"/>
        </authorList>
    </citation>
    <scope>IDENTIFICATION</scope>
</reference>
<dbReference type="AlphaFoldDB" id="A0A0K0FWC5"/>
<reference evidence="1" key="1">
    <citation type="submission" date="2014-07" db="EMBL/GenBank/DDBJ databases">
        <authorList>
            <person name="Martin A.A"/>
            <person name="De Silva N."/>
        </authorList>
    </citation>
    <scope>NUCLEOTIDE SEQUENCE</scope>
</reference>
<dbReference type="Proteomes" id="UP000035680">
    <property type="component" value="Unassembled WGS sequence"/>
</dbReference>
<evidence type="ECO:0000313" key="1">
    <source>
        <dbReference type="Proteomes" id="UP000035680"/>
    </source>
</evidence>
<accession>A0A0K0FWC5</accession>
<organism evidence="1 2">
    <name type="scientific">Strongyloides venezuelensis</name>
    <name type="common">Threadworm</name>
    <dbReference type="NCBI Taxonomy" id="75913"/>
    <lineage>
        <taxon>Eukaryota</taxon>
        <taxon>Metazoa</taxon>
        <taxon>Ecdysozoa</taxon>
        <taxon>Nematoda</taxon>
        <taxon>Chromadorea</taxon>
        <taxon>Rhabditida</taxon>
        <taxon>Tylenchina</taxon>
        <taxon>Panagrolaimomorpha</taxon>
        <taxon>Strongyloidoidea</taxon>
        <taxon>Strongyloididae</taxon>
        <taxon>Strongyloides</taxon>
    </lineage>
</organism>
<name>A0A0K0FWC5_STRVS</name>
<keyword evidence="1" id="KW-1185">Reference proteome</keyword>